<dbReference type="STRING" id="1314773.A0A3N2Q2A9"/>
<evidence type="ECO:0000256" key="3">
    <source>
        <dbReference type="ARBA" id="ARBA00022679"/>
    </source>
</evidence>
<evidence type="ECO:0000256" key="4">
    <source>
        <dbReference type="SAM" id="MobiDB-lite"/>
    </source>
</evidence>
<sequence>MRSIHAPASQNAAFRTTCPHRAFVIPTPLRIPYSISMYRWTMRWSSPRILVLAVVALTSFTSFIGLYYAYSRQMSLPWETGSHLPRPPQISDRVSKVAKVSVAANRLDNDMIHRALRSHYSQNTLHGYQHFTAGYEAVGGLIENPEDRRPRGAWTKPAFLLSLVVAELEKPEEERLEWLFSSFDRSNGLFRSWFDADTIVTNPSTPLEVFLPPDSNHDLSHVHVLIASNWDGINSGAFALRVHPWTVALLSAVLAYPIYKADRIGKDRFRDQSAFQFLLEDENSPLATSPTKGKEHWSVVPMRWFNALPVNNAFDKKNGGWVFGKKMEGTLFDNGTTEVHDDGLGGEIRPWKVMQGDMIVHFAGSTAGGTRDSWMGPWLDRVEASLPEWNNTTTTLVLQEETREFWAKEAVRVGEVLAEGAKTEAARAMEKKLKEETEKKKAEAEEAKKKAEEDKKKEEEEKQKAENAKKEEEKHEAGR</sequence>
<feature type="region of interest" description="Disordered" evidence="4">
    <location>
        <begin position="422"/>
        <end position="479"/>
    </location>
</feature>
<dbReference type="GeneID" id="39583308"/>
<dbReference type="Pfam" id="PF05637">
    <property type="entry name" value="Glyco_transf_34"/>
    <property type="match status" value="1"/>
</dbReference>
<feature type="transmembrane region" description="Helical" evidence="5">
    <location>
        <begin position="49"/>
        <end position="70"/>
    </location>
</feature>
<evidence type="ECO:0000256" key="2">
    <source>
        <dbReference type="ARBA" id="ARBA00022676"/>
    </source>
</evidence>
<dbReference type="PANTHER" id="PTHR31306:SF8">
    <property type="entry name" value="GLYCOSYLTRANSFERASE FAMILY 34 PROTEIN"/>
    <property type="match status" value="1"/>
</dbReference>
<evidence type="ECO:0000313" key="7">
    <source>
        <dbReference type="Proteomes" id="UP000272025"/>
    </source>
</evidence>
<proteinExistence type="inferred from homology"/>
<dbReference type="Proteomes" id="UP000272025">
    <property type="component" value="Unassembled WGS sequence"/>
</dbReference>
<dbReference type="FunFam" id="3.90.550.10:FF:000237">
    <property type="entry name" value="WGS project CABT00000000 data, contig 2.1"/>
    <property type="match status" value="1"/>
</dbReference>
<dbReference type="EMBL" id="ML119052">
    <property type="protein sequence ID" value="ROT40903.1"/>
    <property type="molecule type" value="Genomic_DNA"/>
</dbReference>
<dbReference type="InterPro" id="IPR029044">
    <property type="entry name" value="Nucleotide-diphossugar_trans"/>
</dbReference>
<name>A0A3N2Q2A9_SODAK</name>
<keyword evidence="5" id="KW-1133">Transmembrane helix</keyword>
<dbReference type="InterPro" id="IPR008630">
    <property type="entry name" value="Glyco_trans_34"/>
</dbReference>
<keyword evidence="2" id="KW-0328">Glycosyltransferase</keyword>
<keyword evidence="5" id="KW-0812">Transmembrane</keyword>
<gene>
    <name evidence="6" type="ORF">SODALDRAFT_376639</name>
</gene>
<evidence type="ECO:0000313" key="6">
    <source>
        <dbReference type="EMBL" id="ROT40903.1"/>
    </source>
</evidence>
<dbReference type="GO" id="GO:0006487">
    <property type="term" value="P:protein N-linked glycosylation"/>
    <property type="evidence" value="ECO:0007669"/>
    <property type="project" value="TreeGrafter"/>
</dbReference>
<dbReference type="GO" id="GO:0000139">
    <property type="term" value="C:Golgi membrane"/>
    <property type="evidence" value="ECO:0007669"/>
    <property type="project" value="TreeGrafter"/>
</dbReference>
<dbReference type="GO" id="GO:0016757">
    <property type="term" value="F:glycosyltransferase activity"/>
    <property type="evidence" value="ECO:0007669"/>
    <property type="project" value="UniProtKB-KW"/>
</dbReference>
<dbReference type="RefSeq" id="XP_028468709.1">
    <property type="nucleotide sequence ID" value="XM_028614831.1"/>
</dbReference>
<dbReference type="OrthoDB" id="407658at2759"/>
<keyword evidence="3" id="KW-0808">Transferase</keyword>
<evidence type="ECO:0000256" key="5">
    <source>
        <dbReference type="SAM" id="Phobius"/>
    </source>
</evidence>
<comment type="similarity">
    <text evidence="1">Belongs to the glycosyltransferase 34 family.</text>
</comment>
<dbReference type="Gene3D" id="3.90.550.10">
    <property type="entry name" value="Spore Coat Polysaccharide Biosynthesis Protein SpsA, Chain A"/>
    <property type="match status" value="1"/>
</dbReference>
<organism evidence="6 7">
    <name type="scientific">Sodiomyces alkalinus (strain CBS 110278 / VKM F-3762 / F11)</name>
    <name type="common">Alkaliphilic filamentous fungus</name>
    <dbReference type="NCBI Taxonomy" id="1314773"/>
    <lineage>
        <taxon>Eukaryota</taxon>
        <taxon>Fungi</taxon>
        <taxon>Dikarya</taxon>
        <taxon>Ascomycota</taxon>
        <taxon>Pezizomycotina</taxon>
        <taxon>Sordariomycetes</taxon>
        <taxon>Hypocreomycetidae</taxon>
        <taxon>Glomerellales</taxon>
        <taxon>Plectosphaerellaceae</taxon>
        <taxon>Sodiomyces</taxon>
    </lineage>
</organism>
<keyword evidence="5" id="KW-0472">Membrane</keyword>
<protein>
    <submittedName>
        <fullName evidence="6">Uncharacterized protein</fullName>
    </submittedName>
</protein>
<reference evidence="6 7" key="1">
    <citation type="journal article" date="2018" name="Mol. Ecol.">
        <title>The obligate alkalophilic soda-lake fungus Sodiomyces alkalinus has shifted to a protein diet.</title>
        <authorList>
            <person name="Grum-Grzhimaylo A.A."/>
            <person name="Falkoski D.L."/>
            <person name="van den Heuvel J."/>
            <person name="Valero-Jimenez C.A."/>
            <person name="Min B."/>
            <person name="Choi I.G."/>
            <person name="Lipzen A."/>
            <person name="Daum C.G."/>
            <person name="Aanen D.K."/>
            <person name="Tsang A."/>
            <person name="Henrissat B."/>
            <person name="Bilanenko E.N."/>
            <person name="de Vries R.P."/>
            <person name="van Kan J.A.L."/>
            <person name="Grigoriev I.V."/>
            <person name="Debets A.J.M."/>
        </authorList>
    </citation>
    <scope>NUCLEOTIDE SEQUENCE [LARGE SCALE GENOMIC DNA]</scope>
    <source>
        <strain evidence="6 7">F11</strain>
    </source>
</reference>
<evidence type="ECO:0000256" key="1">
    <source>
        <dbReference type="ARBA" id="ARBA00005664"/>
    </source>
</evidence>
<dbReference type="AlphaFoldDB" id="A0A3N2Q2A9"/>
<accession>A0A3N2Q2A9</accession>
<keyword evidence="7" id="KW-1185">Reference proteome</keyword>
<dbReference type="PANTHER" id="PTHR31306">
    <property type="entry name" value="ALPHA-1,6-MANNOSYLTRANSFERASE MNN11-RELATED"/>
    <property type="match status" value="1"/>
</dbReference>